<dbReference type="InterPro" id="IPR009056">
    <property type="entry name" value="Cyt_c-like_dom"/>
</dbReference>
<feature type="transmembrane region" description="Helical" evidence="5">
    <location>
        <begin position="159"/>
        <end position="177"/>
    </location>
</feature>
<accession>A0A6G7GLE1</accession>
<evidence type="ECO:0000256" key="3">
    <source>
        <dbReference type="ARBA" id="ARBA00023004"/>
    </source>
</evidence>
<dbReference type="EMBL" id="CP049055">
    <property type="protein sequence ID" value="QII10172.1"/>
    <property type="molecule type" value="Genomic_DNA"/>
</dbReference>
<protein>
    <submittedName>
        <fullName evidence="7">Putative (Monoheme) protein</fullName>
    </submittedName>
</protein>
<evidence type="ECO:0000313" key="7">
    <source>
        <dbReference type="EMBL" id="QII10172.1"/>
    </source>
</evidence>
<keyword evidence="1 4" id="KW-0349">Heme</keyword>
<reference evidence="7 8" key="1">
    <citation type="submission" date="2020-02" db="EMBL/GenBank/DDBJ databases">
        <title>Newly sequenced genome of strain CSTR1 showed variability in Candidatus Kuenenia stuttgartiensis genomes.</title>
        <authorList>
            <person name="Ding C."/>
            <person name="Adrian L."/>
        </authorList>
    </citation>
    <scope>NUCLEOTIDE SEQUENCE [LARGE SCALE GENOMIC DNA]</scope>
    <source>
        <strain evidence="7 8">CSTR1</strain>
    </source>
</reference>
<feature type="domain" description="Cytochrome c" evidence="6">
    <location>
        <begin position="39"/>
        <end position="132"/>
    </location>
</feature>
<proteinExistence type="predicted"/>
<dbReference type="GO" id="GO:0020037">
    <property type="term" value="F:heme binding"/>
    <property type="evidence" value="ECO:0007669"/>
    <property type="project" value="InterPro"/>
</dbReference>
<keyword evidence="5" id="KW-0812">Transmembrane</keyword>
<keyword evidence="3 4" id="KW-0408">Iron</keyword>
<dbReference type="PROSITE" id="PS51257">
    <property type="entry name" value="PROKAR_LIPOPROTEIN"/>
    <property type="match status" value="1"/>
</dbReference>
<keyword evidence="5" id="KW-0472">Membrane</keyword>
<dbReference type="Proteomes" id="UP000501926">
    <property type="component" value="Chromosome"/>
</dbReference>
<dbReference type="GO" id="GO:0009055">
    <property type="term" value="F:electron transfer activity"/>
    <property type="evidence" value="ECO:0007669"/>
    <property type="project" value="InterPro"/>
</dbReference>
<dbReference type="PROSITE" id="PS51007">
    <property type="entry name" value="CYTC"/>
    <property type="match status" value="1"/>
</dbReference>
<evidence type="ECO:0000256" key="5">
    <source>
        <dbReference type="SAM" id="Phobius"/>
    </source>
</evidence>
<evidence type="ECO:0000256" key="4">
    <source>
        <dbReference type="PROSITE-ProRule" id="PRU00433"/>
    </source>
</evidence>
<dbReference type="AlphaFoldDB" id="A0A6G7GLE1"/>
<evidence type="ECO:0000256" key="1">
    <source>
        <dbReference type="ARBA" id="ARBA00022617"/>
    </source>
</evidence>
<name>A0A6G7GLE1_KUEST</name>
<sequence length="188" mass="20602">MNRFLFLKGRVFIIPVFVLFLTGGACFAKELITSARETEFLISAKASFEYYCSPCHGKNGDGRGTFYTIDLNPKPRNFTDAAYMATRPESDLIKSITNGTVSIGKSNLCPPWGNVFTENRIKELAGFIKGLSVEKTIKIAAAEKESVVEGGKTADLKTAFRWLFIAVITVALAGGAISEWKKLKSESV</sequence>
<evidence type="ECO:0000256" key="2">
    <source>
        <dbReference type="ARBA" id="ARBA00022723"/>
    </source>
</evidence>
<keyword evidence="2 4" id="KW-0479">Metal-binding</keyword>
<dbReference type="GO" id="GO:0046872">
    <property type="term" value="F:metal ion binding"/>
    <property type="evidence" value="ECO:0007669"/>
    <property type="project" value="UniProtKB-KW"/>
</dbReference>
<evidence type="ECO:0000259" key="6">
    <source>
        <dbReference type="PROSITE" id="PS51007"/>
    </source>
</evidence>
<keyword evidence="5" id="KW-1133">Transmembrane helix</keyword>
<gene>
    <name evidence="7" type="ORF">KsCSTR_07930</name>
</gene>
<dbReference type="RefSeq" id="WP_164994503.1">
    <property type="nucleotide sequence ID" value="NZ_CP049055.1"/>
</dbReference>
<evidence type="ECO:0000313" key="8">
    <source>
        <dbReference type="Proteomes" id="UP000501926"/>
    </source>
</evidence>
<dbReference type="InterPro" id="IPR036909">
    <property type="entry name" value="Cyt_c-like_dom_sf"/>
</dbReference>
<dbReference type="SUPFAM" id="SSF46626">
    <property type="entry name" value="Cytochrome c"/>
    <property type="match status" value="1"/>
</dbReference>
<dbReference type="Gene3D" id="1.10.760.10">
    <property type="entry name" value="Cytochrome c-like domain"/>
    <property type="match status" value="1"/>
</dbReference>
<organism evidence="7 8">
    <name type="scientific">Kuenenia stuttgartiensis</name>
    <dbReference type="NCBI Taxonomy" id="174633"/>
    <lineage>
        <taxon>Bacteria</taxon>
        <taxon>Pseudomonadati</taxon>
        <taxon>Planctomycetota</taxon>
        <taxon>Candidatus Brocadiia</taxon>
        <taxon>Candidatus Brocadiales</taxon>
        <taxon>Candidatus Brocadiaceae</taxon>
        <taxon>Candidatus Kuenenia</taxon>
    </lineage>
</organism>